<evidence type="ECO:0000313" key="1">
    <source>
        <dbReference type="EMBL" id="GFO24085.1"/>
    </source>
</evidence>
<name>A0AAV4BUG3_9GAST</name>
<dbReference type="EMBL" id="BLXT01005595">
    <property type="protein sequence ID" value="GFO24085.1"/>
    <property type="molecule type" value="Genomic_DNA"/>
</dbReference>
<evidence type="ECO:0000313" key="2">
    <source>
        <dbReference type="Proteomes" id="UP000735302"/>
    </source>
</evidence>
<accession>A0AAV4BUG3</accession>
<protein>
    <recommendedName>
        <fullName evidence="3">Secreted protein</fullName>
    </recommendedName>
</protein>
<reference evidence="1 2" key="1">
    <citation type="journal article" date="2021" name="Elife">
        <title>Chloroplast acquisition without the gene transfer in kleptoplastic sea slugs, Plakobranchus ocellatus.</title>
        <authorList>
            <person name="Maeda T."/>
            <person name="Takahashi S."/>
            <person name="Yoshida T."/>
            <person name="Shimamura S."/>
            <person name="Takaki Y."/>
            <person name="Nagai Y."/>
            <person name="Toyoda A."/>
            <person name="Suzuki Y."/>
            <person name="Arimoto A."/>
            <person name="Ishii H."/>
            <person name="Satoh N."/>
            <person name="Nishiyama T."/>
            <person name="Hasebe M."/>
            <person name="Maruyama T."/>
            <person name="Minagawa J."/>
            <person name="Obokata J."/>
            <person name="Shigenobu S."/>
        </authorList>
    </citation>
    <scope>NUCLEOTIDE SEQUENCE [LARGE SCALE GENOMIC DNA]</scope>
</reference>
<proteinExistence type="predicted"/>
<organism evidence="1 2">
    <name type="scientific">Plakobranchus ocellatus</name>
    <dbReference type="NCBI Taxonomy" id="259542"/>
    <lineage>
        <taxon>Eukaryota</taxon>
        <taxon>Metazoa</taxon>
        <taxon>Spiralia</taxon>
        <taxon>Lophotrochozoa</taxon>
        <taxon>Mollusca</taxon>
        <taxon>Gastropoda</taxon>
        <taxon>Heterobranchia</taxon>
        <taxon>Euthyneura</taxon>
        <taxon>Panpulmonata</taxon>
        <taxon>Sacoglossa</taxon>
        <taxon>Placobranchoidea</taxon>
        <taxon>Plakobranchidae</taxon>
        <taxon>Plakobranchus</taxon>
    </lineage>
</organism>
<evidence type="ECO:0008006" key="3">
    <source>
        <dbReference type="Google" id="ProtNLM"/>
    </source>
</evidence>
<sequence length="111" mass="12076">MFCWTSWTHAIQWRVGHAVVVVGDPVIVGADVVVLAWTGHCVAASETTGKYRNNSCKAIVGVQCCDYVSLLKSRLSLVLLPRNVSEGILVHFSISNGVFKSTTNLIFTVIL</sequence>
<comment type="caution">
    <text evidence="1">The sequence shown here is derived from an EMBL/GenBank/DDBJ whole genome shotgun (WGS) entry which is preliminary data.</text>
</comment>
<gene>
    <name evidence="1" type="ORF">PoB_005059000</name>
</gene>
<keyword evidence="2" id="KW-1185">Reference proteome</keyword>
<dbReference type="Proteomes" id="UP000735302">
    <property type="component" value="Unassembled WGS sequence"/>
</dbReference>
<dbReference type="AlphaFoldDB" id="A0AAV4BUG3"/>